<sequence>MRCCGMGRGQECLLLLNRLVGGNGGMGRMCGMARLLSSLGGRPPSAGAATRGEEPAPKLGNAEERSERAAKQHPRVDPPTSVPSSQTDEDAVTKQIYHKVLLEHRLLRGGRSRSENRKKKNGEVVTSARGITSVDVQTSGVGEVGKAKLLSLVRSPSGGKTQNGEVVEVGEAGEVEGGRGFPRGDPPAGKKPDGLTPRRANHLTAPHKEASIPVDCTEEKNINSLLNMRKRNDITIWEKKKKDHFFKIFFSSKKVKIIKSQNHPIFIHLYKLATDGKYREKQGKILLTCKKMILEREQHHIARIYTNSINNLKDFRLFDNFILLSNRLLKRVALLYSFKNGVLAEVAHTFHCDDVGLPRLALCFCEVNRGGGGESGGRSDGGVGERHIGETRFSSGTTPPGAPTQLLCNGDVGTLIRSCFLLKWQCVFNVEGIGHTQRKKGKTSKGSPNGGNTDWPNVPTPRGATRKKPHINDIYSIDFFHPLTLRASAGHLLDIPYKKVAFTELHKYARENKILLLKYRAGGSEGRTGDGNQESLCEMGGDLYVHYRGGSHSEQGKPFLNLLGKAKGVFLLLDNCNSVEKEHPRVSRNYVHIGPSTDDSDDERIFDRVYYVNLVNNGETPLDVVAAYSILMYILKASFFQHIPQSCYVCAE</sequence>
<feature type="region of interest" description="Disordered" evidence="1">
    <location>
        <begin position="372"/>
        <end position="400"/>
    </location>
</feature>
<dbReference type="VEuPathDB" id="PlasmoDB:PVP01_0614400"/>
<dbReference type="AlphaFoldDB" id="A0A1G4H9T4"/>
<feature type="region of interest" description="Disordered" evidence="1">
    <location>
        <begin position="107"/>
        <end position="126"/>
    </location>
</feature>
<feature type="compositionally biased region" description="Basic residues" evidence="1">
    <location>
        <begin position="107"/>
        <end position="120"/>
    </location>
</feature>
<feature type="compositionally biased region" description="Gly residues" evidence="1">
    <location>
        <begin position="372"/>
        <end position="382"/>
    </location>
</feature>
<dbReference type="VEuPathDB" id="PlasmoDB:PVPAM_060025400"/>
<dbReference type="EMBL" id="LT615261">
    <property type="protein sequence ID" value="SCO71663.1"/>
    <property type="molecule type" value="Genomic_DNA"/>
</dbReference>
<organism evidence="2 3">
    <name type="scientific">Plasmodium vivax</name>
    <name type="common">malaria parasite P. vivax</name>
    <dbReference type="NCBI Taxonomy" id="5855"/>
    <lineage>
        <taxon>Eukaryota</taxon>
        <taxon>Sar</taxon>
        <taxon>Alveolata</taxon>
        <taxon>Apicomplexa</taxon>
        <taxon>Aconoidasida</taxon>
        <taxon>Haemosporida</taxon>
        <taxon>Plasmodiidae</taxon>
        <taxon>Plasmodium</taxon>
        <taxon>Plasmodium (Plasmodium)</taxon>
    </lineage>
</organism>
<dbReference type="Proteomes" id="UP000305196">
    <property type="component" value="Chromosome 6"/>
</dbReference>
<dbReference type="VEuPathDB" id="PlasmoDB:PVW1_060020800"/>
<evidence type="ECO:0000313" key="2">
    <source>
        <dbReference type="EMBL" id="SCO71663.1"/>
    </source>
</evidence>
<evidence type="ECO:0000313" key="3">
    <source>
        <dbReference type="Proteomes" id="UP000305196"/>
    </source>
</evidence>
<gene>
    <name evidence="2" type="ORF">PVC01_060020000</name>
</gene>
<protein>
    <submittedName>
        <fullName evidence="2">Uncharacterized protein</fullName>
    </submittedName>
</protein>
<feature type="region of interest" description="Disordered" evidence="1">
    <location>
        <begin position="41"/>
        <end position="91"/>
    </location>
</feature>
<proteinExistence type="predicted"/>
<feature type="compositionally biased region" description="Basic and acidic residues" evidence="1">
    <location>
        <begin position="51"/>
        <end position="76"/>
    </location>
</feature>
<feature type="region of interest" description="Disordered" evidence="1">
    <location>
        <begin position="437"/>
        <end position="467"/>
    </location>
</feature>
<dbReference type="VEuPathDB" id="PlasmoDB:PVX_111260"/>
<reference evidence="2 3" key="1">
    <citation type="submission" date="2016-07" db="EMBL/GenBank/DDBJ databases">
        <authorList>
            <consortium name="Pathogen Informatics"/>
        </authorList>
    </citation>
    <scope>NUCLEOTIDE SEQUENCE [LARGE SCALE GENOMIC DNA]</scope>
</reference>
<evidence type="ECO:0000256" key="1">
    <source>
        <dbReference type="SAM" id="MobiDB-lite"/>
    </source>
</evidence>
<feature type="region of interest" description="Disordered" evidence="1">
    <location>
        <begin position="172"/>
        <end position="200"/>
    </location>
</feature>
<name>A0A1G4H9T4_PLAVI</name>
<accession>A0A1G4H9T4</accession>
<feature type="compositionally biased region" description="Polar residues" evidence="1">
    <location>
        <begin position="444"/>
        <end position="455"/>
    </location>
</feature>